<reference evidence="10" key="1">
    <citation type="submission" date="2021-01" db="EMBL/GenBank/DDBJ databases">
        <authorList>
            <person name="Lovell J.T."/>
            <person name="Bentley N."/>
            <person name="Bhattarai G."/>
            <person name="Jenkins J.W."/>
            <person name="Sreedasyam A."/>
            <person name="Alarcon Y."/>
            <person name="Bock C."/>
            <person name="Boston L."/>
            <person name="Carlson J."/>
            <person name="Cervantes K."/>
            <person name="Clermont K."/>
            <person name="Krom N."/>
            <person name="Kubenka K."/>
            <person name="Mamidi S."/>
            <person name="Mattison C."/>
            <person name="Monteros M."/>
            <person name="Pisani C."/>
            <person name="Plott C."/>
            <person name="Rajasekar S."/>
            <person name="Rhein H.S."/>
            <person name="Rohla C."/>
            <person name="Song M."/>
            <person name="Hilaire R.S."/>
            <person name="Shu S."/>
            <person name="Wells L."/>
            <person name="Wang X."/>
            <person name="Webber J."/>
            <person name="Heerema R.J."/>
            <person name="Klein P."/>
            <person name="Conner P."/>
            <person name="Grauke L."/>
            <person name="Grimwood J."/>
            <person name="Schmutz J."/>
            <person name="Randall J.J."/>
        </authorList>
    </citation>
    <scope>NUCLEOTIDE SEQUENCE</scope>
    <source>
        <tissue evidence="10">Leaf</tissue>
    </source>
</reference>
<protein>
    <recommendedName>
        <fullName evidence="12">Aluminum-activated malate transporter</fullName>
    </recommendedName>
</protein>
<dbReference type="PANTHER" id="PTHR31086">
    <property type="entry name" value="ALUMINUM-ACTIVATED MALATE TRANSPORTER 10"/>
    <property type="match status" value="1"/>
</dbReference>
<evidence type="ECO:0000256" key="1">
    <source>
        <dbReference type="ARBA" id="ARBA00004141"/>
    </source>
</evidence>
<feature type="transmembrane region" description="Helical" evidence="9">
    <location>
        <begin position="126"/>
        <end position="145"/>
    </location>
</feature>
<keyword evidence="4 9" id="KW-0812">Transmembrane</keyword>
<comment type="subcellular location">
    <subcellularLocation>
        <location evidence="1">Membrane</location>
        <topology evidence="1">Multi-pass membrane protein</topology>
    </subcellularLocation>
</comment>
<evidence type="ECO:0000256" key="2">
    <source>
        <dbReference type="ARBA" id="ARBA00007079"/>
    </source>
</evidence>
<evidence type="ECO:0000256" key="8">
    <source>
        <dbReference type="ARBA" id="ARBA00023303"/>
    </source>
</evidence>
<keyword evidence="8" id="KW-0407">Ion channel</keyword>
<dbReference type="AlphaFoldDB" id="A0A922D5Q1"/>
<gene>
    <name evidence="10" type="ORF">I3842_15G005000</name>
</gene>
<dbReference type="Pfam" id="PF11744">
    <property type="entry name" value="ALMT"/>
    <property type="match status" value="1"/>
</dbReference>
<evidence type="ECO:0000313" key="11">
    <source>
        <dbReference type="Proteomes" id="UP000811246"/>
    </source>
</evidence>
<evidence type="ECO:0000313" key="10">
    <source>
        <dbReference type="EMBL" id="KAG6673709.1"/>
    </source>
</evidence>
<comment type="similarity">
    <text evidence="2">Belongs to the aromatic acid exporter (TC 2.A.85) family.</text>
</comment>
<sequence>MGKHVVHFTDVVMLYSGCSLLWLLVQRVLLGYAHYRCMFILQIQLNLPHLPSKKKTGGEMESSRHTSVFNYKEGLLASSSTEGRDDGRSRSMCFILVSKNIKKSWNDLQELAGRAWEMGHSDPRKVIFATKMGLALSIVSFLIFWKQSYHDISQYSIWAILTVIVMFEYTIGATFIKGFNRGLGTFCAGILAFFFSELTLLAGQWEEVVIVISIFITACVNGYLKGIEYETVPSTLLTCQAADDPLYSGYRSVVDSARQEDTLLGFAVWEPPHGRYKMFNYPWKNYVKVSGALRHCAFTVMALHGCILSEIQAPAERRQVFRNELQMVGAAGAKVLLELGRKVERMEKLGPGDVLREVHEAAEQLQKKIDKRSYILVNSESWEIGRRPKTIECLEDLLDKDKESVQLGFKSLSESVLDLSSLPVETPLKNGGSKDIFRKQIAWPLRHPFNGDAVAEEDEYNTYESASAMSLGTFVSLVIEFVARLQNVVDTFEELSEKADFEEPFVNVPTTKRVGFWIRLFRCYSFKY</sequence>
<dbReference type="GO" id="GO:0034220">
    <property type="term" value="P:monoatomic ion transmembrane transport"/>
    <property type="evidence" value="ECO:0007669"/>
    <property type="project" value="UniProtKB-KW"/>
</dbReference>
<accession>A0A922D5Q1</accession>
<keyword evidence="7 9" id="KW-0472">Membrane</keyword>
<keyword evidence="3" id="KW-0813">Transport</keyword>
<feature type="transmembrane region" description="Helical" evidence="9">
    <location>
        <begin position="157"/>
        <end position="176"/>
    </location>
</feature>
<feature type="transmembrane region" description="Helical" evidence="9">
    <location>
        <begin position="12"/>
        <end position="30"/>
    </location>
</feature>
<evidence type="ECO:0000256" key="5">
    <source>
        <dbReference type="ARBA" id="ARBA00022989"/>
    </source>
</evidence>
<organism evidence="10 11">
    <name type="scientific">Carya illinoinensis</name>
    <name type="common">Pecan</name>
    <dbReference type="NCBI Taxonomy" id="32201"/>
    <lineage>
        <taxon>Eukaryota</taxon>
        <taxon>Viridiplantae</taxon>
        <taxon>Streptophyta</taxon>
        <taxon>Embryophyta</taxon>
        <taxon>Tracheophyta</taxon>
        <taxon>Spermatophyta</taxon>
        <taxon>Magnoliopsida</taxon>
        <taxon>eudicotyledons</taxon>
        <taxon>Gunneridae</taxon>
        <taxon>Pentapetalae</taxon>
        <taxon>rosids</taxon>
        <taxon>fabids</taxon>
        <taxon>Fagales</taxon>
        <taxon>Juglandaceae</taxon>
        <taxon>Carya</taxon>
    </lineage>
</organism>
<proteinExistence type="inferred from homology"/>
<dbReference type="Proteomes" id="UP000811246">
    <property type="component" value="Chromosome 15"/>
</dbReference>
<evidence type="ECO:0000256" key="4">
    <source>
        <dbReference type="ARBA" id="ARBA00022692"/>
    </source>
</evidence>
<dbReference type="GO" id="GO:0015743">
    <property type="term" value="P:malate transport"/>
    <property type="evidence" value="ECO:0007669"/>
    <property type="project" value="InterPro"/>
</dbReference>
<feature type="transmembrane region" description="Helical" evidence="9">
    <location>
        <begin position="183"/>
        <end position="202"/>
    </location>
</feature>
<evidence type="ECO:0000256" key="6">
    <source>
        <dbReference type="ARBA" id="ARBA00023065"/>
    </source>
</evidence>
<evidence type="ECO:0000256" key="9">
    <source>
        <dbReference type="SAM" id="Phobius"/>
    </source>
</evidence>
<dbReference type="InterPro" id="IPR020966">
    <property type="entry name" value="ALMT"/>
</dbReference>
<dbReference type="GO" id="GO:0016020">
    <property type="term" value="C:membrane"/>
    <property type="evidence" value="ECO:0007669"/>
    <property type="project" value="UniProtKB-SubCell"/>
</dbReference>
<name>A0A922D5Q1_CARIL</name>
<comment type="caution">
    <text evidence="10">The sequence shown here is derived from an EMBL/GenBank/DDBJ whole genome shotgun (WGS) entry which is preliminary data.</text>
</comment>
<keyword evidence="5 9" id="KW-1133">Transmembrane helix</keyword>
<evidence type="ECO:0008006" key="12">
    <source>
        <dbReference type="Google" id="ProtNLM"/>
    </source>
</evidence>
<evidence type="ECO:0000256" key="3">
    <source>
        <dbReference type="ARBA" id="ARBA00022448"/>
    </source>
</evidence>
<keyword evidence="6" id="KW-0406">Ion transport</keyword>
<dbReference type="EMBL" id="CM031839">
    <property type="protein sequence ID" value="KAG6673709.1"/>
    <property type="molecule type" value="Genomic_DNA"/>
</dbReference>
<evidence type="ECO:0000256" key="7">
    <source>
        <dbReference type="ARBA" id="ARBA00023136"/>
    </source>
</evidence>